<dbReference type="SUPFAM" id="SSF46785">
    <property type="entry name" value="Winged helix' DNA-binding domain"/>
    <property type="match status" value="1"/>
</dbReference>
<dbReference type="CDD" id="cd20066">
    <property type="entry name" value="FH_FOXP3"/>
    <property type="match status" value="1"/>
</dbReference>
<dbReference type="Pfam" id="PF00250">
    <property type="entry name" value="Forkhead"/>
    <property type="match status" value="1"/>
</dbReference>
<dbReference type="AlphaFoldDB" id="A0A6J1UWE3"/>
<evidence type="ECO:0000256" key="7">
    <source>
        <dbReference type="ARBA" id="ARBA00023125"/>
    </source>
</evidence>
<dbReference type="PROSITE" id="PS00658">
    <property type="entry name" value="FORK_HEAD_2"/>
    <property type="match status" value="1"/>
</dbReference>
<evidence type="ECO:0000256" key="10">
    <source>
        <dbReference type="PROSITE-ProRule" id="PRU00089"/>
    </source>
</evidence>
<dbReference type="GO" id="GO:0001227">
    <property type="term" value="F:DNA-binding transcription repressor activity, RNA polymerase II-specific"/>
    <property type="evidence" value="ECO:0007669"/>
    <property type="project" value="TreeGrafter"/>
</dbReference>
<keyword evidence="6" id="KW-0805">Transcription regulation</keyword>
<evidence type="ECO:0000313" key="13">
    <source>
        <dbReference type="Proteomes" id="UP000504612"/>
    </source>
</evidence>
<dbReference type="PRINTS" id="PR00053">
    <property type="entry name" value="FORKHEAD"/>
</dbReference>
<dbReference type="InterPro" id="IPR030456">
    <property type="entry name" value="TF_fork_head_CS_2"/>
</dbReference>
<dbReference type="Proteomes" id="UP000504612">
    <property type="component" value="Unplaced"/>
</dbReference>
<dbReference type="InterPro" id="IPR050998">
    <property type="entry name" value="FOXP"/>
</dbReference>
<evidence type="ECO:0000256" key="1">
    <source>
        <dbReference type="ARBA" id="ARBA00004123"/>
    </source>
</evidence>
<keyword evidence="13" id="KW-1185">Reference proteome</keyword>
<dbReference type="GO" id="GO:0005634">
    <property type="term" value="C:nucleus"/>
    <property type="evidence" value="ECO:0007669"/>
    <property type="project" value="UniProtKB-SubCell"/>
</dbReference>
<keyword evidence="7 10" id="KW-0238">DNA-binding</keyword>
<dbReference type="InterPro" id="IPR036388">
    <property type="entry name" value="WH-like_DNA-bd_sf"/>
</dbReference>
<accession>A0A6J1UWE3</accession>
<dbReference type="PANTHER" id="PTHR45796">
    <property type="entry name" value="FORKHEAD BOX P, ISOFORM C"/>
    <property type="match status" value="1"/>
</dbReference>
<dbReference type="SMART" id="SM00339">
    <property type="entry name" value="FH"/>
    <property type="match status" value="1"/>
</dbReference>
<dbReference type="GO" id="GO:0000978">
    <property type="term" value="F:RNA polymerase II cis-regulatory region sequence-specific DNA binding"/>
    <property type="evidence" value="ECO:0007669"/>
    <property type="project" value="TreeGrafter"/>
</dbReference>
<feature type="coiled-coil region" evidence="11">
    <location>
        <begin position="199"/>
        <end position="226"/>
    </location>
</feature>
<evidence type="ECO:0000256" key="4">
    <source>
        <dbReference type="ARBA" id="ARBA00022771"/>
    </source>
</evidence>
<dbReference type="GO" id="GO:0008270">
    <property type="term" value="F:zinc ion binding"/>
    <property type="evidence" value="ECO:0007669"/>
    <property type="project" value="UniProtKB-KW"/>
</dbReference>
<evidence type="ECO:0000313" key="14">
    <source>
        <dbReference type="RefSeq" id="XP_026531959.1"/>
    </source>
</evidence>
<keyword evidence="11" id="KW-0175">Coiled coil</keyword>
<keyword evidence="9 10" id="KW-0539">Nucleus</keyword>
<sequence>MPADAQINGGGKAAHGVASLLPSPLRSDELIVADRKPGTQFELDCLVEGSYFIISEHLSERKRYYQFSMPGPKAPCSQNSKIVFQPSLRITNQNRPSVVIRAASYKQPNTHVDSSQQLQLLPLSGSVLPPNLQPASSNHDLASRINLGKKDWGHQAALTTSPTRENAQGKQPRSDATACLHQYQERVTYRESRADNTQWQIQEELVRKLEDRLAQEKQKLAVMRAELALTSHSQLPYSGLIFSPQTKGPRSELVNGICVSNHHGFYSNSVKTPSMDYYWHTTTRPPFTYAALICWAILESPKKQLSLSEIYRWFNNFGYFRHSTPTWKNAIRHNLSLHKCFVRVENIKGAVWTVDELEYQKKRSQRCATYPYPVLSN</sequence>
<dbReference type="Gene3D" id="1.10.10.10">
    <property type="entry name" value="Winged helix-like DNA-binding domain superfamily/Winged helix DNA-binding domain"/>
    <property type="match status" value="1"/>
</dbReference>
<dbReference type="PANTHER" id="PTHR45796:SF7">
    <property type="entry name" value="FORKHEAD BOX PROTEIN P4"/>
    <property type="match status" value="1"/>
</dbReference>
<protein>
    <submittedName>
        <fullName evidence="14">Forkhead box protein P4-like</fullName>
    </submittedName>
</protein>
<evidence type="ECO:0000256" key="6">
    <source>
        <dbReference type="ARBA" id="ARBA00023015"/>
    </source>
</evidence>
<keyword evidence="2" id="KW-0678">Repressor</keyword>
<keyword evidence="8" id="KW-0804">Transcription</keyword>
<evidence type="ECO:0000256" key="2">
    <source>
        <dbReference type="ARBA" id="ARBA00022491"/>
    </source>
</evidence>
<dbReference type="RefSeq" id="XP_026531959.1">
    <property type="nucleotide sequence ID" value="XM_026676174.1"/>
</dbReference>
<proteinExistence type="predicted"/>
<dbReference type="PROSITE" id="PS50039">
    <property type="entry name" value="FORK_HEAD_3"/>
    <property type="match status" value="1"/>
</dbReference>
<dbReference type="InterPro" id="IPR036390">
    <property type="entry name" value="WH_DNA-bd_sf"/>
</dbReference>
<keyword evidence="5" id="KW-0862">Zinc</keyword>
<dbReference type="GeneID" id="113417679"/>
<reference evidence="14" key="1">
    <citation type="submission" date="2025-08" db="UniProtKB">
        <authorList>
            <consortium name="RefSeq"/>
        </authorList>
    </citation>
    <scope>IDENTIFICATION</scope>
</reference>
<evidence type="ECO:0000256" key="9">
    <source>
        <dbReference type="ARBA" id="ARBA00023242"/>
    </source>
</evidence>
<keyword evidence="3" id="KW-0479">Metal-binding</keyword>
<feature type="domain" description="Fork-head" evidence="12">
    <location>
        <begin position="284"/>
        <end position="356"/>
    </location>
</feature>
<keyword evidence="4" id="KW-0863">Zinc-finger</keyword>
<dbReference type="KEGG" id="nss:113417679"/>
<evidence type="ECO:0000256" key="5">
    <source>
        <dbReference type="ARBA" id="ARBA00022833"/>
    </source>
</evidence>
<dbReference type="FunFam" id="1.10.10.10:FF:000010">
    <property type="entry name" value="Forkhead box P2 isoform B"/>
    <property type="match status" value="1"/>
</dbReference>
<dbReference type="Gene3D" id="1.20.5.340">
    <property type="match status" value="1"/>
</dbReference>
<feature type="DNA-binding region" description="Fork-head" evidence="10">
    <location>
        <begin position="284"/>
        <end position="356"/>
    </location>
</feature>
<evidence type="ECO:0000256" key="11">
    <source>
        <dbReference type="SAM" id="Coils"/>
    </source>
</evidence>
<name>A0A6J1UWE3_9SAUR</name>
<gene>
    <name evidence="14" type="primary">LOC113417679</name>
</gene>
<evidence type="ECO:0000256" key="8">
    <source>
        <dbReference type="ARBA" id="ARBA00023163"/>
    </source>
</evidence>
<evidence type="ECO:0000259" key="12">
    <source>
        <dbReference type="PROSITE" id="PS50039"/>
    </source>
</evidence>
<dbReference type="InterPro" id="IPR001766">
    <property type="entry name" value="Fork_head_dom"/>
</dbReference>
<organism evidence="13 14">
    <name type="scientific">Notechis scutatus</name>
    <name type="common">mainland tiger snake</name>
    <dbReference type="NCBI Taxonomy" id="8663"/>
    <lineage>
        <taxon>Eukaryota</taxon>
        <taxon>Metazoa</taxon>
        <taxon>Chordata</taxon>
        <taxon>Craniata</taxon>
        <taxon>Vertebrata</taxon>
        <taxon>Euteleostomi</taxon>
        <taxon>Lepidosauria</taxon>
        <taxon>Squamata</taxon>
        <taxon>Bifurcata</taxon>
        <taxon>Unidentata</taxon>
        <taxon>Episquamata</taxon>
        <taxon>Toxicofera</taxon>
        <taxon>Serpentes</taxon>
        <taxon>Colubroidea</taxon>
        <taxon>Elapidae</taxon>
        <taxon>Hydrophiinae</taxon>
        <taxon>Notechis</taxon>
    </lineage>
</organism>
<comment type="subcellular location">
    <subcellularLocation>
        <location evidence="1 10">Nucleus</location>
    </subcellularLocation>
</comment>
<dbReference type="InterPro" id="IPR047413">
    <property type="entry name" value="FH_FOXP3"/>
</dbReference>
<evidence type="ECO:0000256" key="3">
    <source>
        <dbReference type="ARBA" id="ARBA00022723"/>
    </source>
</evidence>